<dbReference type="PROSITE" id="PS51742">
    <property type="entry name" value="PPC"/>
    <property type="match status" value="1"/>
</dbReference>
<feature type="region of interest" description="Disordered" evidence="7">
    <location>
        <begin position="56"/>
        <end position="105"/>
    </location>
</feature>
<feature type="region of interest" description="Disordered" evidence="7">
    <location>
        <begin position="1"/>
        <end position="29"/>
    </location>
</feature>
<comment type="domain">
    <text evidence="6">The PPC domain mediates interactions between AHL proteins.</text>
</comment>
<evidence type="ECO:0000256" key="5">
    <source>
        <dbReference type="ARBA" id="ARBA00023242"/>
    </source>
</evidence>
<dbReference type="CDD" id="cd11378">
    <property type="entry name" value="DUF296"/>
    <property type="match status" value="1"/>
</dbReference>
<proteinExistence type="predicted"/>
<dbReference type="GO" id="GO:0005634">
    <property type="term" value="C:nucleus"/>
    <property type="evidence" value="ECO:0007669"/>
    <property type="project" value="UniProtKB-SubCell"/>
</dbReference>
<dbReference type="Gene3D" id="3.30.1330.80">
    <property type="entry name" value="Hypothetical protein, similar to alpha- acetolactate decarboxylase, domain 2"/>
    <property type="match status" value="1"/>
</dbReference>
<organism evidence="9 10">
    <name type="scientific">Psophocarpus tetragonolobus</name>
    <name type="common">Winged bean</name>
    <name type="synonym">Dolichos tetragonolobus</name>
    <dbReference type="NCBI Taxonomy" id="3891"/>
    <lineage>
        <taxon>Eukaryota</taxon>
        <taxon>Viridiplantae</taxon>
        <taxon>Streptophyta</taxon>
        <taxon>Embryophyta</taxon>
        <taxon>Tracheophyta</taxon>
        <taxon>Spermatophyta</taxon>
        <taxon>Magnoliopsida</taxon>
        <taxon>eudicotyledons</taxon>
        <taxon>Gunneridae</taxon>
        <taxon>Pentapetalae</taxon>
        <taxon>rosids</taxon>
        <taxon>fabids</taxon>
        <taxon>Fabales</taxon>
        <taxon>Fabaceae</taxon>
        <taxon>Papilionoideae</taxon>
        <taxon>50 kb inversion clade</taxon>
        <taxon>NPAAA clade</taxon>
        <taxon>indigoferoid/millettioid clade</taxon>
        <taxon>Phaseoleae</taxon>
        <taxon>Psophocarpus</taxon>
    </lineage>
</organism>
<dbReference type="PRINTS" id="PR00929">
    <property type="entry name" value="ATHOOK"/>
</dbReference>
<evidence type="ECO:0000256" key="1">
    <source>
        <dbReference type="ARBA" id="ARBA00003687"/>
    </source>
</evidence>
<dbReference type="InterPro" id="IPR039605">
    <property type="entry name" value="AHL"/>
</dbReference>
<comment type="subcellular location">
    <subcellularLocation>
        <location evidence="6">Nucleus</location>
    </subcellularLocation>
</comment>
<evidence type="ECO:0000256" key="7">
    <source>
        <dbReference type="SAM" id="MobiDB-lite"/>
    </source>
</evidence>
<comment type="function">
    <text evidence="1 6">Transcription factor that specifically binds AT-rich DNA sequences related to the nuclear matrix attachment regions (MARs).</text>
</comment>
<comment type="caution">
    <text evidence="9">The sequence shown here is derived from an EMBL/GenBank/DDBJ whole genome shotgun (WGS) entry which is preliminary data.</text>
</comment>
<name>A0AAN9XR07_PSOTE</name>
<dbReference type="AlphaFoldDB" id="A0AAN9XR07"/>
<accession>A0AAN9XR07</accession>
<dbReference type="Pfam" id="PF03479">
    <property type="entry name" value="PCC"/>
    <property type="match status" value="1"/>
</dbReference>
<keyword evidence="2 6" id="KW-0805">Transcription regulation</keyword>
<dbReference type="EMBL" id="JAYMYS010000002">
    <property type="protein sequence ID" value="KAK7404815.1"/>
    <property type="molecule type" value="Genomic_DNA"/>
</dbReference>
<gene>
    <name evidence="9" type="ORF">VNO78_05791</name>
</gene>
<dbReference type="InterPro" id="IPR017956">
    <property type="entry name" value="AT_hook_DNA-bd_motif"/>
</dbReference>
<dbReference type="SMART" id="SM00384">
    <property type="entry name" value="AT_hook"/>
    <property type="match status" value="2"/>
</dbReference>
<protein>
    <recommendedName>
        <fullName evidence="6">AT-hook motif nuclear-localized protein</fullName>
    </recommendedName>
</protein>
<dbReference type="Proteomes" id="UP001386955">
    <property type="component" value="Unassembled WGS sequence"/>
</dbReference>
<reference evidence="9 10" key="1">
    <citation type="submission" date="2024-01" db="EMBL/GenBank/DDBJ databases">
        <title>The genomes of 5 underutilized Papilionoideae crops provide insights into root nodulation and disease resistanc.</title>
        <authorList>
            <person name="Jiang F."/>
        </authorList>
    </citation>
    <scope>NUCLEOTIDE SEQUENCE [LARGE SCALE GENOMIC DNA]</scope>
    <source>
        <strain evidence="9">DUOXIRENSHENG_FW03</strain>
        <tissue evidence="9">Leaves</tissue>
    </source>
</reference>
<dbReference type="PANTHER" id="PTHR31500:SF45">
    <property type="entry name" value="AT-HOOK MOTIF NUCLEAR-LOCALIZED PROTEIN"/>
    <property type="match status" value="1"/>
</dbReference>
<dbReference type="GO" id="GO:0003680">
    <property type="term" value="F:minor groove of adenine-thymine-rich DNA binding"/>
    <property type="evidence" value="ECO:0007669"/>
    <property type="project" value="UniProtKB-UniRule"/>
</dbReference>
<dbReference type="PANTHER" id="PTHR31500">
    <property type="entry name" value="AT-HOOK MOTIF NUCLEAR-LOCALIZED PROTEIN 9"/>
    <property type="match status" value="1"/>
</dbReference>
<dbReference type="SUPFAM" id="SSF117856">
    <property type="entry name" value="AF0104/ALDC/Ptd012-like"/>
    <property type="match status" value="1"/>
</dbReference>
<evidence type="ECO:0000256" key="6">
    <source>
        <dbReference type="RuleBase" id="RU367031"/>
    </source>
</evidence>
<evidence type="ECO:0000256" key="3">
    <source>
        <dbReference type="ARBA" id="ARBA00023125"/>
    </source>
</evidence>
<evidence type="ECO:0000256" key="4">
    <source>
        <dbReference type="ARBA" id="ARBA00023163"/>
    </source>
</evidence>
<evidence type="ECO:0000313" key="9">
    <source>
        <dbReference type="EMBL" id="KAK7404815.1"/>
    </source>
</evidence>
<dbReference type="InterPro" id="IPR005175">
    <property type="entry name" value="PPC_dom"/>
</dbReference>
<evidence type="ECO:0000256" key="2">
    <source>
        <dbReference type="ARBA" id="ARBA00023015"/>
    </source>
</evidence>
<keyword evidence="3 6" id="KW-0238">DNA-binding</keyword>
<evidence type="ECO:0000313" key="10">
    <source>
        <dbReference type="Proteomes" id="UP001386955"/>
    </source>
</evidence>
<keyword evidence="10" id="KW-1185">Reference proteome</keyword>
<keyword evidence="4 6" id="KW-0804">Transcription</keyword>
<sequence>MEQQNPTDTDKFLSLGPTANEPNTPKEAVDHANADSNVVNVGSGWELAVTVAKSDAAGSGQLAKRGRGRPRKYDAVGSAVSPATATVPPGFSDQTVKRGRGRPRGSGKLQILASLGGCMAETAGGSFIPHVLTVNIGEDLVSTIMSFYDKGPRAVCVLSATGSLSSVALREHSISNVVTRYEGTFEILSLTGSCAYISSPTGLIRKTSKLTASLAKGNGMVFGGVLESALASVCPIQLIIATFKQSTNYQIKRKQMFEYCNASLTSGNSDLERDQVKVPKMTDGEKSCPSPPTTTITNVAVNNSFPATSNGVIDSVIPPDNNGDSIPINDDDLDSQALHFASDDSDQRTSADINANVTKI</sequence>
<feature type="domain" description="PPC" evidence="8">
    <location>
        <begin position="124"/>
        <end position="265"/>
    </location>
</feature>
<keyword evidence="5 6" id="KW-0539">Nucleus</keyword>
<evidence type="ECO:0000259" key="8">
    <source>
        <dbReference type="PROSITE" id="PS51742"/>
    </source>
</evidence>